<reference evidence="5" key="2">
    <citation type="submission" date="2025-08" db="UniProtKB">
        <authorList>
            <consortium name="Ensembl"/>
        </authorList>
    </citation>
    <scope>IDENTIFICATION</scope>
</reference>
<dbReference type="GeneTree" id="ENSGT00940000164246"/>
<feature type="compositionally biased region" description="Low complexity" evidence="4">
    <location>
        <begin position="417"/>
        <end position="432"/>
    </location>
</feature>
<evidence type="ECO:0000256" key="2">
    <source>
        <dbReference type="PROSITE-ProRule" id="PRU00504"/>
    </source>
</evidence>
<dbReference type="RefSeq" id="XP_054599143.2">
    <property type="nucleotide sequence ID" value="XM_054743168.2"/>
</dbReference>
<dbReference type="InterPro" id="IPR001258">
    <property type="entry name" value="NHL_repeat"/>
</dbReference>
<dbReference type="Proteomes" id="UP000694548">
    <property type="component" value="Chromosome sgr06"/>
</dbReference>
<dbReference type="InterPro" id="IPR050952">
    <property type="entry name" value="TRIM-NHL_E3_ligases"/>
</dbReference>
<dbReference type="AlphaFoldDB" id="A0A8C6KBQ2"/>
<accession>A0A8C6KBQ2</accession>
<feature type="compositionally biased region" description="Basic and acidic residues" evidence="4">
    <location>
        <begin position="536"/>
        <end position="566"/>
    </location>
</feature>
<keyword evidence="6" id="KW-1185">Reference proteome</keyword>
<reference evidence="5" key="1">
    <citation type="submission" date="2014-08" db="EMBL/GenBank/DDBJ databases">
        <authorList>
            <person name="Senf B."/>
            <person name="Petzold A."/>
            <person name="Downie B.R."/>
            <person name="Koch P."/>
            <person name="Platzer M."/>
        </authorList>
    </citation>
    <scope>NUCLEOTIDE SEQUENCE [LARGE SCALE GENOMIC DNA]</scope>
    <source>
        <strain evidence="5">GRZ</strain>
    </source>
</reference>
<dbReference type="Ensembl" id="ENSNFUT00015003617.1">
    <property type="protein sequence ID" value="ENSNFUP00015003415.1"/>
    <property type="gene ID" value="ENSNFUG00015001738.1"/>
</dbReference>
<dbReference type="PANTHER" id="PTHR24104">
    <property type="entry name" value="E3 UBIQUITIN-PROTEIN LIGASE NHLRC1-RELATED"/>
    <property type="match status" value="1"/>
</dbReference>
<name>A0A8C6KBQ2_NOTFU</name>
<dbReference type="Pfam" id="PF01436">
    <property type="entry name" value="NHL"/>
    <property type="match status" value="2"/>
</dbReference>
<evidence type="ECO:0000313" key="6">
    <source>
        <dbReference type="Proteomes" id="UP000694548"/>
    </source>
</evidence>
<dbReference type="GO" id="GO:0043161">
    <property type="term" value="P:proteasome-mediated ubiquitin-dependent protein catabolic process"/>
    <property type="evidence" value="ECO:0007669"/>
    <property type="project" value="TreeGrafter"/>
</dbReference>
<dbReference type="InterPro" id="IPR011042">
    <property type="entry name" value="6-blade_b-propeller_TolB-like"/>
</dbReference>
<proteinExistence type="predicted"/>
<organism evidence="5 6">
    <name type="scientific">Nothobranchius furzeri</name>
    <name type="common">Turquoise killifish</name>
    <dbReference type="NCBI Taxonomy" id="105023"/>
    <lineage>
        <taxon>Eukaryota</taxon>
        <taxon>Metazoa</taxon>
        <taxon>Chordata</taxon>
        <taxon>Craniata</taxon>
        <taxon>Vertebrata</taxon>
        <taxon>Euteleostomi</taxon>
        <taxon>Actinopterygii</taxon>
        <taxon>Neopterygii</taxon>
        <taxon>Teleostei</taxon>
        <taxon>Neoteleostei</taxon>
        <taxon>Acanthomorphata</taxon>
        <taxon>Ovalentaria</taxon>
        <taxon>Atherinomorphae</taxon>
        <taxon>Cyprinodontiformes</taxon>
        <taxon>Nothobranchiidae</taxon>
        <taxon>Nothobranchius</taxon>
    </lineage>
</organism>
<feature type="compositionally biased region" description="Polar residues" evidence="4">
    <location>
        <begin position="491"/>
        <end position="502"/>
    </location>
</feature>
<evidence type="ECO:0000256" key="4">
    <source>
        <dbReference type="SAM" id="MobiDB-lite"/>
    </source>
</evidence>
<feature type="coiled-coil region" evidence="3">
    <location>
        <begin position="56"/>
        <end position="123"/>
    </location>
</feature>
<dbReference type="SUPFAM" id="SSF101898">
    <property type="entry name" value="NHL repeat"/>
    <property type="match status" value="1"/>
</dbReference>
<keyword evidence="3" id="KW-0175">Coiled coil</keyword>
<evidence type="ECO:0000256" key="1">
    <source>
        <dbReference type="ARBA" id="ARBA00022737"/>
    </source>
</evidence>
<protein>
    <recommendedName>
        <fullName evidence="7">E3 ubiquitin-protein ligase TRIM32</fullName>
    </recommendedName>
</protein>
<dbReference type="GeneID" id="129163914"/>
<sequence length="859" mass="95180">MLMRYYSERKPLPGLTALLTYIPPHQRDVTTSPPLSFTPRESIFTPQRLPSPPPWVTQAISNLEQGEQELQSLRDRKQAEVEEVNRDLDNAVIAAQREERRLLEKVEQDHQEAQRLLSQVKRENAAAVRVVQTLVDQQLRKIGQLKEQIQRWGLTAGESNKDQLQRYVEEATQPWEISLTLKRVSFKSSPQSKSFYLGEVDICEQSMTYHIGGCGDQGHKCALHSGKAIFSNITPCEIRKEPQPNRGGQRCSPEDNKTNGGTVRSVRKLQLSSSTENEEEFKPSKPPIPRHRGLSESSQEEEVESVCSDTLGHDLFLSIPTVPSQGESESDDFDGRYNETKRHSIVKSKRRQKALVLVSCEEPSCSIEEMDGKRNNTTCSPVTRCKGSPSRHNLVDLSSRHLTSSQICITKKKTPTESSVDSGSPPSPVGSEDSCHTYTLSAPSFKQDHYRSLSVADLSGNALPLIASDKIECRSLRKVNRMRLTSERSTSEQGQESSSDCNKNLARYDERQSRSQTRITHELGVSRRSQSLSAIDGDKSNQVKDLDGYRKDKKERADGADKEADKIGGSTALDSAYLIKQLGKQGSGRTDFNLPSGVHATVRGQLFVVDCGNARIQVTDLQKNVVQQVSPGPERSSRICNYFDVAVNSKGLIALTCAAERAVLVFSRHGRLLQTFGGTMIGSTNEDLDAPRGITVTWQDDFLVADIKRGTLTNLKLDPKTGVRLERIVITGFHRPYLVAACLTTGLMAVTERGNETGRVPCIRVLAPGWNTLRILGVCSGLGPTLTCPWGLCIDSDGDVLVADWGKQKHCVLIYPSKGVGWPLVTDNLNSPRGLALLPDGHVVVSDSLNHCIKIYRYK</sequence>
<feature type="repeat" description="NHL" evidence="2">
    <location>
        <begin position="828"/>
        <end position="859"/>
    </location>
</feature>
<feature type="region of interest" description="Disordered" evidence="4">
    <location>
        <begin position="410"/>
        <end position="435"/>
    </location>
</feature>
<evidence type="ECO:0000256" key="3">
    <source>
        <dbReference type="SAM" id="Coils"/>
    </source>
</evidence>
<dbReference type="GO" id="GO:0000209">
    <property type="term" value="P:protein polyubiquitination"/>
    <property type="evidence" value="ECO:0007669"/>
    <property type="project" value="TreeGrafter"/>
</dbReference>
<feature type="repeat" description="NHL" evidence="2">
    <location>
        <begin position="773"/>
        <end position="818"/>
    </location>
</feature>
<dbReference type="PROSITE" id="PS51125">
    <property type="entry name" value="NHL"/>
    <property type="match status" value="3"/>
</dbReference>
<feature type="compositionally biased region" description="Basic and acidic residues" evidence="4">
    <location>
        <begin position="506"/>
        <end position="525"/>
    </location>
</feature>
<feature type="repeat" description="NHL" evidence="2">
    <location>
        <begin position="579"/>
        <end position="622"/>
    </location>
</feature>
<dbReference type="PANTHER" id="PTHR24104:SF53">
    <property type="match status" value="1"/>
</dbReference>
<dbReference type="Gene3D" id="2.120.10.30">
    <property type="entry name" value="TolB, C-terminal domain"/>
    <property type="match status" value="1"/>
</dbReference>
<evidence type="ECO:0000313" key="5">
    <source>
        <dbReference type="Ensembl" id="ENSNFUP00015003415.1"/>
    </source>
</evidence>
<evidence type="ECO:0008006" key="7">
    <source>
        <dbReference type="Google" id="ProtNLM"/>
    </source>
</evidence>
<feature type="region of interest" description="Disordered" evidence="4">
    <location>
        <begin position="239"/>
        <end position="305"/>
    </location>
</feature>
<dbReference type="GO" id="GO:0061630">
    <property type="term" value="F:ubiquitin protein ligase activity"/>
    <property type="evidence" value="ECO:0007669"/>
    <property type="project" value="TreeGrafter"/>
</dbReference>
<feature type="region of interest" description="Disordered" evidence="4">
    <location>
        <begin position="483"/>
        <end position="566"/>
    </location>
</feature>
<reference evidence="5" key="3">
    <citation type="submission" date="2025-09" db="UniProtKB">
        <authorList>
            <consortium name="Ensembl"/>
        </authorList>
    </citation>
    <scope>IDENTIFICATION</scope>
</reference>
<keyword evidence="1" id="KW-0677">Repeat</keyword>